<reference evidence="2 3" key="2">
    <citation type="journal article" date="2008" name="Appl. Environ. Microbiol.">
        <title>Complete genome sequence of Nitrosospira multiformis, an ammonia-oxidizing bacterium from the soil environment.</title>
        <authorList>
            <person name="Norton J.M."/>
            <person name="Klotz M.G."/>
            <person name="Stein L.Y."/>
            <person name="Arp D.J."/>
            <person name="Bottomley P.J."/>
            <person name="Chain P.S."/>
            <person name="Hauser L.J."/>
            <person name="Land M.L."/>
            <person name="Larimer F.W."/>
            <person name="Shin M.W."/>
            <person name="Starkenburg S.R."/>
        </authorList>
    </citation>
    <scope>NUCLEOTIDE SEQUENCE [LARGE SCALE GENOMIC DNA]</scope>
    <source>
        <strain evidence="3">ATCC 25196 / NCIMB 11849 / C 71</strain>
    </source>
</reference>
<dbReference type="AlphaFoldDB" id="Q2YD29"/>
<keyword evidence="1" id="KW-1133">Transmembrane helix</keyword>
<name>Q2YD29_NITMU</name>
<evidence type="ECO:0000313" key="3">
    <source>
        <dbReference type="Proteomes" id="UP000002718"/>
    </source>
</evidence>
<dbReference type="Pfam" id="PF19991">
    <property type="entry name" value="HMA_2"/>
    <property type="match status" value="1"/>
</dbReference>
<dbReference type="RefSeq" id="WP_011379397.1">
    <property type="nucleotide sequence ID" value="NC_007614.1"/>
</dbReference>
<gene>
    <name evidence="2" type="ordered locus">Nmul_A0033</name>
</gene>
<dbReference type="STRING" id="323848.Nmul_A0033"/>
<keyword evidence="1" id="KW-0472">Membrane</keyword>
<organism evidence="2 3">
    <name type="scientific">Nitrosospira multiformis (strain ATCC 25196 / NCIMB 11849 / C 71)</name>
    <dbReference type="NCBI Taxonomy" id="323848"/>
    <lineage>
        <taxon>Bacteria</taxon>
        <taxon>Pseudomonadati</taxon>
        <taxon>Pseudomonadota</taxon>
        <taxon>Betaproteobacteria</taxon>
        <taxon>Nitrosomonadales</taxon>
        <taxon>Nitrosomonadaceae</taxon>
        <taxon>Nitrosospira</taxon>
    </lineage>
</organism>
<dbReference type="HOGENOM" id="CLU_133770_0_0_4"/>
<evidence type="ECO:0000313" key="2">
    <source>
        <dbReference type="EMBL" id="ABB73342.1"/>
    </source>
</evidence>
<dbReference type="eggNOG" id="ENOG50339QE">
    <property type="taxonomic scope" value="Bacteria"/>
</dbReference>
<accession>Q2YD29</accession>
<dbReference type="EMBL" id="CP000103">
    <property type="protein sequence ID" value="ABB73342.1"/>
    <property type="molecule type" value="Genomic_DNA"/>
</dbReference>
<reference evidence="3" key="1">
    <citation type="submission" date="2005-08" db="EMBL/GenBank/DDBJ databases">
        <title>Complete sequence of chromosome 1 of Nitrosospira multiformis ATCC 25196.</title>
        <authorList>
            <person name="Copeland A."/>
            <person name="Lucas S."/>
            <person name="Lapidus A."/>
            <person name="Barry K."/>
            <person name="Detter J.C."/>
            <person name="Glavina T."/>
            <person name="Hammon N."/>
            <person name="Israni S."/>
            <person name="Pitluck S."/>
            <person name="Chain P."/>
            <person name="Malfatti S."/>
            <person name="Shin M."/>
            <person name="Vergez L."/>
            <person name="Schmutz J."/>
            <person name="Larimer F."/>
            <person name="Land M."/>
            <person name="Hauser L."/>
            <person name="Kyrpides N."/>
            <person name="Lykidis A."/>
            <person name="Richardson P."/>
        </authorList>
    </citation>
    <scope>NUCLEOTIDE SEQUENCE [LARGE SCALE GENOMIC DNA]</scope>
    <source>
        <strain evidence="3">ATCC 25196 / NCIMB 11849 / C 71</strain>
    </source>
</reference>
<dbReference type="KEGG" id="nmu:Nmul_A0033"/>
<feature type="transmembrane region" description="Helical" evidence="1">
    <location>
        <begin position="116"/>
        <end position="146"/>
    </location>
</feature>
<proteinExistence type="predicted"/>
<keyword evidence="1" id="KW-0812">Transmembrane</keyword>
<sequence length="170" mass="18912">MMAPLARVVHSLPGRKRIKIDERRGDTAYFETLQKELAECPGVGAVVTNSRTGTALVIHKVEDPVLWRYIAEHGLLQLGKNETSAPAVGPSIVDDIRNVERKPYPKSGKKPDIRRLIFLGMMGMGIVQVIRGNIAIPAIAAFWYAYFILPATNDDNQEHSFLETKLSEES</sequence>
<dbReference type="OrthoDB" id="8562357at2"/>
<protein>
    <submittedName>
        <fullName evidence="2">Uncharacterized protein</fullName>
    </submittedName>
</protein>
<keyword evidence="3" id="KW-1185">Reference proteome</keyword>
<evidence type="ECO:0000256" key="1">
    <source>
        <dbReference type="SAM" id="Phobius"/>
    </source>
</evidence>
<dbReference type="Proteomes" id="UP000002718">
    <property type="component" value="Chromosome"/>
</dbReference>